<keyword evidence="2" id="KW-1185">Reference proteome</keyword>
<dbReference type="SUPFAM" id="SSF69118">
    <property type="entry name" value="AhpD-like"/>
    <property type="match status" value="1"/>
</dbReference>
<dbReference type="Proteomes" id="UP000228945">
    <property type="component" value="Chromosome"/>
</dbReference>
<dbReference type="InterPro" id="IPR029032">
    <property type="entry name" value="AhpD-like"/>
</dbReference>
<gene>
    <name evidence="1" type="ORF">CSW64_03710</name>
</gene>
<reference evidence="1 2" key="1">
    <citation type="submission" date="2017-10" db="EMBL/GenBank/DDBJ databases">
        <title>Genome sequence of Caulobacter mirabilis FWC38.</title>
        <authorList>
            <person name="Fiebig A."/>
            <person name="Crosson S."/>
        </authorList>
    </citation>
    <scope>NUCLEOTIDE SEQUENCE [LARGE SCALE GENOMIC DNA]</scope>
    <source>
        <strain evidence="1 2">FWC 38</strain>
    </source>
</reference>
<dbReference type="KEGG" id="cmb:CSW64_03710"/>
<evidence type="ECO:0008006" key="3">
    <source>
        <dbReference type="Google" id="ProtNLM"/>
    </source>
</evidence>
<proteinExistence type="predicted"/>
<evidence type="ECO:0000313" key="2">
    <source>
        <dbReference type="Proteomes" id="UP000228945"/>
    </source>
</evidence>
<dbReference type="RefSeq" id="WP_099620836.1">
    <property type="nucleotide sequence ID" value="NZ_CP024201.1"/>
</dbReference>
<organism evidence="1 2">
    <name type="scientific">Caulobacter mirabilis</name>
    <dbReference type="NCBI Taxonomy" id="69666"/>
    <lineage>
        <taxon>Bacteria</taxon>
        <taxon>Pseudomonadati</taxon>
        <taxon>Pseudomonadota</taxon>
        <taxon>Alphaproteobacteria</taxon>
        <taxon>Caulobacterales</taxon>
        <taxon>Caulobacteraceae</taxon>
        <taxon>Caulobacter</taxon>
    </lineage>
</organism>
<accession>A0A2D2AU94</accession>
<name>A0A2D2AU94_9CAUL</name>
<protein>
    <recommendedName>
        <fullName evidence="3">Carboxymuconolactone decarboxylase-like domain-containing protein</fullName>
    </recommendedName>
</protein>
<dbReference type="AlphaFoldDB" id="A0A2D2AU94"/>
<dbReference type="EMBL" id="CP024201">
    <property type="protein sequence ID" value="ATQ41579.1"/>
    <property type="molecule type" value="Genomic_DNA"/>
</dbReference>
<dbReference type="OrthoDB" id="287782at2"/>
<evidence type="ECO:0000313" key="1">
    <source>
        <dbReference type="EMBL" id="ATQ41579.1"/>
    </source>
</evidence>
<sequence length="184" mass="19702">MLKALLRRQLANFERTWGYDATYMREFLDDDPWAFIRFGFVASLGHGKRAPAEAVAAAGVVGTLAGDCGPCTQLGIDMAAADGVAPGVLRGVLAGDRQAMGEAAALGYDFAHAVLDRRLADADEIREEIQRRWGRRALLDIALALTTAQMYPTLKYGLGHGRSCQQVTVGGVAAPFQHAERAAA</sequence>